<dbReference type="SUPFAM" id="SSF52540">
    <property type="entry name" value="P-loop containing nucleoside triphosphate hydrolases"/>
    <property type="match status" value="1"/>
</dbReference>
<proteinExistence type="predicted"/>
<dbReference type="Pfam" id="PF07728">
    <property type="entry name" value="AAA_5"/>
    <property type="match status" value="1"/>
</dbReference>
<feature type="domain" description="ATPase dynein-related AAA" evidence="3">
    <location>
        <begin position="42"/>
        <end position="91"/>
    </location>
</feature>
<gene>
    <name evidence="4" type="ORF">OKA104_LOCUS52725</name>
</gene>
<keyword evidence="1" id="KW-0547">Nucleotide-binding</keyword>
<dbReference type="PANTHER" id="PTHR48103">
    <property type="entry name" value="MIDASIN-RELATED"/>
    <property type="match status" value="1"/>
</dbReference>
<keyword evidence="2" id="KW-0067">ATP-binding</keyword>
<reference evidence="4" key="1">
    <citation type="submission" date="2021-02" db="EMBL/GenBank/DDBJ databases">
        <authorList>
            <person name="Nowell W R."/>
        </authorList>
    </citation>
    <scope>NUCLEOTIDE SEQUENCE</scope>
</reference>
<name>A0A820QSH2_9BILA</name>
<dbReference type="InterPro" id="IPR027417">
    <property type="entry name" value="P-loop_NTPase"/>
</dbReference>
<feature type="non-terminal residue" evidence="4">
    <location>
        <position position="104"/>
    </location>
</feature>
<sequence length="104" mass="11937">IEEIQKSIQSKRYKEAIKLMLKYTDKDSSLRTQLIKLRESLKAKNKSALIFRFVEGSLVQALRNGDWILLDEINLASSETLQLLSGILESEQGTIWLAERGFTH</sequence>
<evidence type="ECO:0000259" key="3">
    <source>
        <dbReference type="Pfam" id="PF07728"/>
    </source>
</evidence>
<evidence type="ECO:0000256" key="2">
    <source>
        <dbReference type="ARBA" id="ARBA00022840"/>
    </source>
</evidence>
<dbReference type="GO" id="GO:0000027">
    <property type="term" value="P:ribosomal large subunit assembly"/>
    <property type="evidence" value="ECO:0007669"/>
    <property type="project" value="TreeGrafter"/>
</dbReference>
<protein>
    <recommendedName>
        <fullName evidence="3">ATPase dynein-related AAA domain-containing protein</fullName>
    </recommendedName>
</protein>
<dbReference type="GO" id="GO:0005634">
    <property type="term" value="C:nucleus"/>
    <property type="evidence" value="ECO:0007669"/>
    <property type="project" value="TreeGrafter"/>
</dbReference>
<dbReference type="InterPro" id="IPR011704">
    <property type="entry name" value="ATPase_dyneun-rel_AAA"/>
</dbReference>
<dbReference type="PANTHER" id="PTHR48103:SF2">
    <property type="entry name" value="MIDASIN"/>
    <property type="match status" value="1"/>
</dbReference>
<comment type="caution">
    <text evidence="4">The sequence shown here is derived from an EMBL/GenBank/DDBJ whole genome shotgun (WGS) entry which is preliminary data.</text>
</comment>
<organism evidence="4 5">
    <name type="scientific">Adineta steineri</name>
    <dbReference type="NCBI Taxonomy" id="433720"/>
    <lineage>
        <taxon>Eukaryota</taxon>
        <taxon>Metazoa</taxon>
        <taxon>Spiralia</taxon>
        <taxon>Gnathifera</taxon>
        <taxon>Rotifera</taxon>
        <taxon>Eurotatoria</taxon>
        <taxon>Bdelloidea</taxon>
        <taxon>Adinetida</taxon>
        <taxon>Adinetidae</taxon>
        <taxon>Adineta</taxon>
    </lineage>
</organism>
<evidence type="ECO:0000313" key="4">
    <source>
        <dbReference type="EMBL" id="CAF4424560.1"/>
    </source>
</evidence>
<dbReference type="Proteomes" id="UP000663881">
    <property type="component" value="Unassembled WGS sequence"/>
</dbReference>
<evidence type="ECO:0000256" key="1">
    <source>
        <dbReference type="ARBA" id="ARBA00022741"/>
    </source>
</evidence>
<dbReference type="GO" id="GO:0005524">
    <property type="term" value="F:ATP binding"/>
    <property type="evidence" value="ECO:0007669"/>
    <property type="project" value="UniProtKB-KW"/>
</dbReference>
<dbReference type="GO" id="GO:0000055">
    <property type="term" value="P:ribosomal large subunit export from nucleus"/>
    <property type="evidence" value="ECO:0007669"/>
    <property type="project" value="TreeGrafter"/>
</dbReference>
<accession>A0A820QSH2</accession>
<dbReference type="Gene3D" id="3.40.50.300">
    <property type="entry name" value="P-loop containing nucleotide triphosphate hydrolases"/>
    <property type="match status" value="1"/>
</dbReference>
<evidence type="ECO:0000313" key="5">
    <source>
        <dbReference type="Proteomes" id="UP000663881"/>
    </source>
</evidence>
<dbReference type="EMBL" id="CAJOAY010031248">
    <property type="protein sequence ID" value="CAF4424560.1"/>
    <property type="molecule type" value="Genomic_DNA"/>
</dbReference>
<dbReference type="GO" id="GO:0030687">
    <property type="term" value="C:preribosome, large subunit precursor"/>
    <property type="evidence" value="ECO:0007669"/>
    <property type="project" value="TreeGrafter"/>
</dbReference>
<dbReference type="AlphaFoldDB" id="A0A820QSH2"/>
<dbReference type="GO" id="GO:0016887">
    <property type="term" value="F:ATP hydrolysis activity"/>
    <property type="evidence" value="ECO:0007669"/>
    <property type="project" value="InterPro"/>
</dbReference>